<feature type="signal peptide" evidence="1">
    <location>
        <begin position="1"/>
        <end position="23"/>
    </location>
</feature>
<evidence type="ECO:0000313" key="3">
    <source>
        <dbReference type="Proteomes" id="UP000315673"/>
    </source>
</evidence>
<proteinExistence type="predicted"/>
<dbReference type="Proteomes" id="UP000315673">
    <property type="component" value="Chromosome"/>
</dbReference>
<dbReference type="KEGG" id="spai:FPZ24_15185"/>
<dbReference type="RefSeq" id="WP_146573377.1">
    <property type="nucleotide sequence ID" value="NZ_CP042306.1"/>
</dbReference>
<protein>
    <submittedName>
        <fullName evidence="2">Uncharacterized protein</fullName>
    </submittedName>
</protein>
<dbReference type="AlphaFoldDB" id="A0A5B8LKG4"/>
<evidence type="ECO:0000256" key="1">
    <source>
        <dbReference type="SAM" id="SignalP"/>
    </source>
</evidence>
<reference evidence="2 3" key="1">
    <citation type="submission" date="2019-07" db="EMBL/GenBank/DDBJ databases">
        <title>Full genome sequence of Sphingomonas sp. 4R-6-7(HKS19).</title>
        <authorList>
            <person name="Im W.-T."/>
        </authorList>
    </citation>
    <scope>NUCLEOTIDE SEQUENCE [LARGE SCALE GENOMIC DNA]</scope>
    <source>
        <strain evidence="2 3">HKS19</strain>
    </source>
</reference>
<dbReference type="SUPFAM" id="SSF48452">
    <property type="entry name" value="TPR-like"/>
    <property type="match status" value="1"/>
</dbReference>
<feature type="chain" id="PRO_5022930480" evidence="1">
    <location>
        <begin position="24"/>
        <end position="273"/>
    </location>
</feature>
<organism evidence="2 3">
    <name type="scientific">Sphingomonas panacisoli</name>
    <dbReference type="NCBI Taxonomy" id="1813879"/>
    <lineage>
        <taxon>Bacteria</taxon>
        <taxon>Pseudomonadati</taxon>
        <taxon>Pseudomonadota</taxon>
        <taxon>Alphaproteobacteria</taxon>
        <taxon>Sphingomonadales</taxon>
        <taxon>Sphingomonadaceae</taxon>
        <taxon>Sphingomonas</taxon>
    </lineage>
</organism>
<keyword evidence="3" id="KW-1185">Reference proteome</keyword>
<evidence type="ECO:0000313" key="2">
    <source>
        <dbReference type="EMBL" id="QDZ08643.1"/>
    </source>
</evidence>
<sequence length="273" mass="29060">MKTSVWFRLAASVAVATGTAAVAAPTSDLSLIAAAIRSGRLIQAELMIARTSPSAESPAVELDVLRAQLALAQGRDQDARRGFAALASNLPDDCRILVGGGVADSNLGNADAAIGRLERAVTLCDPDWRAWSALGAAYDVKQRWLDSGHAYAKAMEVGGVRPGLLNDAATSLIKQRRFEEAEKLLIRAIADAPDDERIANNIDIAAGSLGRMPVRRPSDSASRWAERLNNAGYAAMLEGRTDDARRWLTQSLIADPIYQSVAAANLAKLDTLK</sequence>
<gene>
    <name evidence="2" type="ORF">FPZ24_15185</name>
</gene>
<dbReference type="EMBL" id="CP042306">
    <property type="protein sequence ID" value="QDZ08643.1"/>
    <property type="molecule type" value="Genomic_DNA"/>
</dbReference>
<name>A0A5B8LKG4_9SPHN</name>
<accession>A0A5B8LKG4</accession>
<dbReference type="OrthoDB" id="7560484at2"/>
<dbReference type="InterPro" id="IPR011990">
    <property type="entry name" value="TPR-like_helical_dom_sf"/>
</dbReference>
<keyword evidence="1" id="KW-0732">Signal</keyword>
<dbReference type="Gene3D" id="1.25.40.10">
    <property type="entry name" value="Tetratricopeptide repeat domain"/>
    <property type="match status" value="1"/>
</dbReference>